<protein>
    <recommendedName>
        <fullName evidence="4">DUF2752 domain-containing protein</fullName>
    </recommendedName>
</protein>
<evidence type="ECO:0000313" key="3">
    <source>
        <dbReference type="Proteomes" id="UP000324260"/>
    </source>
</evidence>
<keyword evidence="3" id="KW-1185">Reference proteome</keyword>
<feature type="compositionally biased region" description="Basic and acidic residues" evidence="1">
    <location>
        <begin position="153"/>
        <end position="167"/>
    </location>
</feature>
<name>A0A5D9DFJ9_HALER</name>
<accession>A0A5D9DFJ9</accession>
<sequence>MSIRGTCPECGLSADMAAFVAQGEHNQALAAALEIPGQLGPRVVRYLGLFRPQRKALAGGKAVRLLTELRDAIALGRISRHGVTRPAPVSVWATALDQLLERPPAKLPLHGHGYLFEVVASVADQADAQAERQREEAARSGSNAKAPANAPAHLERSTEDVLAEHQRLAGQAKPQESPRGPTPLSELLKGAPRAKEDS</sequence>
<feature type="compositionally biased region" description="Basic and acidic residues" evidence="1">
    <location>
        <begin position="129"/>
        <end position="138"/>
    </location>
</feature>
<organism evidence="2 3">
    <name type="scientific">Halomonas eurihalina</name>
    <dbReference type="NCBI Taxonomy" id="42566"/>
    <lineage>
        <taxon>Bacteria</taxon>
        <taxon>Pseudomonadati</taxon>
        <taxon>Pseudomonadota</taxon>
        <taxon>Gammaproteobacteria</taxon>
        <taxon>Oceanospirillales</taxon>
        <taxon>Halomonadaceae</taxon>
        <taxon>Halomonas</taxon>
    </lineage>
</organism>
<evidence type="ECO:0000313" key="2">
    <source>
        <dbReference type="EMBL" id="TZG41561.1"/>
    </source>
</evidence>
<feature type="region of interest" description="Disordered" evidence="1">
    <location>
        <begin position="127"/>
        <end position="198"/>
    </location>
</feature>
<reference evidence="2 3" key="1">
    <citation type="submission" date="2019-08" db="EMBL/GenBank/DDBJ databases">
        <title>Draft Genome Sequence of Halomonas eurihalina Isolated from Preserved Hide-surface.</title>
        <authorList>
            <person name="Hussain S.A."/>
            <person name="Xu A."/>
            <person name="Sarker M."/>
            <person name="Sommers C."/>
        </authorList>
    </citation>
    <scope>NUCLEOTIDE SEQUENCE [LARGE SCALE GENOMIC DNA]</scope>
    <source>
        <strain evidence="2 3">MS1</strain>
    </source>
</reference>
<dbReference type="Proteomes" id="UP000324260">
    <property type="component" value="Unassembled WGS sequence"/>
</dbReference>
<evidence type="ECO:0000256" key="1">
    <source>
        <dbReference type="SAM" id="MobiDB-lite"/>
    </source>
</evidence>
<dbReference type="OrthoDB" id="6872885at2"/>
<dbReference type="AlphaFoldDB" id="A0A5D9DFJ9"/>
<proteinExistence type="predicted"/>
<dbReference type="EMBL" id="VTPU01000001">
    <property type="protein sequence ID" value="TZG41561.1"/>
    <property type="molecule type" value="Genomic_DNA"/>
</dbReference>
<dbReference type="RefSeq" id="WP_149320752.1">
    <property type="nucleotide sequence ID" value="NZ_JARWAH010000001.1"/>
</dbReference>
<comment type="caution">
    <text evidence="2">The sequence shown here is derived from an EMBL/GenBank/DDBJ whole genome shotgun (WGS) entry which is preliminary data.</text>
</comment>
<evidence type="ECO:0008006" key="4">
    <source>
        <dbReference type="Google" id="ProtNLM"/>
    </source>
</evidence>
<gene>
    <name evidence="2" type="ORF">FZZ93_02555</name>
</gene>